<keyword evidence="2" id="KW-0812">Transmembrane</keyword>
<organism evidence="3 4">
    <name type="scientific">Pseudocercospora fuligena</name>
    <dbReference type="NCBI Taxonomy" id="685502"/>
    <lineage>
        <taxon>Eukaryota</taxon>
        <taxon>Fungi</taxon>
        <taxon>Dikarya</taxon>
        <taxon>Ascomycota</taxon>
        <taxon>Pezizomycotina</taxon>
        <taxon>Dothideomycetes</taxon>
        <taxon>Dothideomycetidae</taxon>
        <taxon>Mycosphaerellales</taxon>
        <taxon>Mycosphaerellaceae</taxon>
        <taxon>Pseudocercospora</taxon>
    </lineage>
</organism>
<dbReference type="EMBL" id="JABCIY010000214">
    <property type="protein sequence ID" value="KAF7188128.1"/>
    <property type="molecule type" value="Genomic_DNA"/>
</dbReference>
<keyword evidence="4" id="KW-1185">Reference proteome</keyword>
<gene>
    <name evidence="3" type="ORF">HII31_10550</name>
</gene>
<accession>A0A8H6VDB7</accession>
<proteinExistence type="inferred from homology"/>
<protein>
    <submittedName>
        <fullName evidence="3">Uncharacterized protein</fullName>
    </submittedName>
</protein>
<comment type="caution">
    <text evidence="3">The sequence shown here is derived from an EMBL/GenBank/DDBJ whole genome shotgun (WGS) entry which is preliminary data.</text>
</comment>
<keyword evidence="2" id="KW-1133">Transmembrane helix</keyword>
<comment type="similarity">
    <text evidence="1">Belongs to the ustYa family.</text>
</comment>
<feature type="transmembrane region" description="Helical" evidence="2">
    <location>
        <begin position="12"/>
        <end position="33"/>
    </location>
</feature>
<evidence type="ECO:0000256" key="2">
    <source>
        <dbReference type="SAM" id="Phobius"/>
    </source>
</evidence>
<dbReference type="Proteomes" id="UP000660729">
    <property type="component" value="Unassembled WGS sequence"/>
</dbReference>
<evidence type="ECO:0000256" key="1">
    <source>
        <dbReference type="ARBA" id="ARBA00035112"/>
    </source>
</evidence>
<dbReference type="InterPro" id="IPR021765">
    <property type="entry name" value="UstYa-like"/>
</dbReference>
<dbReference type="OrthoDB" id="3687641at2759"/>
<sequence>MIKSRVDRGCRQSTIVATTFCVLSIIWLLYYLAIRYCSMNPFHHEKFSVAEELSRLVPSFPTHPVVFWNDSTYGDLRNVEDMSTDELDVLYQKWDDLIPRGLGLVSLDVGDGQDHLPPAIPYRSGTGPEKPYYFISVFHQLHCLASTQLFPQLRLDLNDTRVIGIDYARIGAIQ</sequence>
<evidence type="ECO:0000313" key="3">
    <source>
        <dbReference type="EMBL" id="KAF7188128.1"/>
    </source>
</evidence>
<dbReference type="Pfam" id="PF11807">
    <property type="entry name" value="UstYa"/>
    <property type="match status" value="1"/>
</dbReference>
<name>A0A8H6VDB7_9PEZI</name>
<keyword evidence="2" id="KW-0472">Membrane</keyword>
<reference evidence="3" key="1">
    <citation type="submission" date="2020-04" db="EMBL/GenBank/DDBJ databases">
        <title>Draft genome resource of the tomato pathogen Pseudocercospora fuligena.</title>
        <authorList>
            <person name="Zaccaron A."/>
        </authorList>
    </citation>
    <scope>NUCLEOTIDE SEQUENCE</scope>
    <source>
        <strain evidence="3">PF001</strain>
    </source>
</reference>
<dbReference type="AlphaFoldDB" id="A0A8H6VDB7"/>
<evidence type="ECO:0000313" key="4">
    <source>
        <dbReference type="Proteomes" id="UP000660729"/>
    </source>
</evidence>